<evidence type="ECO:0000313" key="2">
    <source>
        <dbReference type="EMBL" id="CAI9119951.1"/>
    </source>
</evidence>
<dbReference type="GO" id="GO:0022857">
    <property type="term" value="F:transmembrane transporter activity"/>
    <property type="evidence" value="ECO:0007669"/>
    <property type="project" value="InterPro"/>
</dbReference>
<feature type="transmembrane region" description="Helical" evidence="1">
    <location>
        <begin position="102"/>
        <end position="119"/>
    </location>
</feature>
<keyword evidence="1" id="KW-1133">Transmembrane helix</keyword>
<keyword evidence="1" id="KW-0472">Membrane</keyword>
<dbReference type="Proteomes" id="UP001176960">
    <property type="component" value="Unassembled WGS sequence"/>
</dbReference>
<dbReference type="AlphaFoldDB" id="A0AA35UM47"/>
<feature type="transmembrane region" description="Helical" evidence="1">
    <location>
        <begin position="465"/>
        <end position="483"/>
    </location>
</feature>
<organism evidence="2 3">
    <name type="scientific">Brytella acorum</name>
    <dbReference type="NCBI Taxonomy" id="2959299"/>
    <lineage>
        <taxon>Bacteria</taxon>
        <taxon>Pseudomonadati</taxon>
        <taxon>Pseudomonadota</taxon>
        <taxon>Alphaproteobacteria</taxon>
        <taxon>Acetobacterales</taxon>
        <taxon>Acetobacteraceae</taxon>
        <taxon>Brytella</taxon>
    </lineage>
</organism>
<feature type="transmembrane region" description="Helical" evidence="1">
    <location>
        <begin position="35"/>
        <end position="63"/>
    </location>
</feature>
<feature type="transmembrane region" description="Helical" evidence="1">
    <location>
        <begin position="418"/>
        <end position="435"/>
    </location>
</feature>
<accession>A0AA35UM47</accession>
<gene>
    <name evidence="2" type="ORF">LMG32879_000777</name>
</gene>
<feature type="transmembrane region" description="Helical" evidence="1">
    <location>
        <begin position="441"/>
        <end position="460"/>
    </location>
</feature>
<keyword evidence="1" id="KW-0812">Transmembrane</keyword>
<name>A0AA35UM47_9PROT</name>
<keyword evidence="3" id="KW-1185">Reference proteome</keyword>
<feature type="transmembrane region" description="Helical" evidence="1">
    <location>
        <begin position="124"/>
        <end position="141"/>
    </location>
</feature>
<reference evidence="2" key="1">
    <citation type="submission" date="2023-03" db="EMBL/GenBank/DDBJ databases">
        <authorList>
            <person name="Cleenwerck I."/>
        </authorList>
    </citation>
    <scope>NUCLEOTIDE SEQUENCE</scope>
    <source>
        <strain evidence="2">LMG 32879</strain>
    </source>
</reference>
<feature type="transmembrane region" description="Helical" evidence="1">
    <location>
        <begin position="161"/>
        <end position="181"/>
    </location>
</feature>
<feature type="transmembrane region" description="Helical" evidence="1">
    <location>
        <begin position="498"/>
        <end position="516"/>
    </location>
</feature>
<feature type="transmembrane region" description="Helical" evidence="1">
    <location>
        <begin position="75"/>
        <end position="96"/>
    </location>
</feature>
<protein>
    <submittedName>
        <fullName evidence="2">FUSC family protein</fullName>
    </submittedName>
</protein>
<dbReference type="RefSeq" id="WP_289840813.1">
    <property type="nucleotide sequence ID" value="NZ_CATKSH010000003.1"/>
</dbReference>
<evidence type="ECO:0000256" key="1">
    <source>
        <dbReference type="SAM" id="Phobius"/>
    </source>
</evidence>
<dbReference type="EMBL" id="CATKSH010000003">
    <property type="protein sequence ID" value="CAI9119951.1"/>
    <property type="molecule type" value="Genomic_DNA"/>
</dbReference>
<dbReference type="Pfam" id="PF04632">
    <property type="entry name" value="FUSC"/>
    <property type="match status" value="1"/>
</dbReference>
<dbReference type="InterPro" id="IPR006726">
    <property type="entry name" value="PHBA_efflux_AaeB/fusaric-R"/>
</dbReference>
<evidence type="ECO:0000313" key="3">
    <source>
        <dbReference type="Proteomes" id="UP001176960"/>
    </source>
</evidence>
<sequence>MDGAGQASGRWWPRLADLPPSIFPPGWLNFSIRTWVAMCLALGTAYWSQIAAPAGAAVTVMILAQPLRGQAMSKAVYRLLGTAIGVGFSIVLAVAFPQDRSMFLGGAAIWLAFCAFIGSMERNFRAYGALLAGYTVALVALNNIDSPESIFELALSRASDITIGVVAVAIVNMAAGAPQAWRGLARGMHGCSVRIRNLGHAALHGHALPDAWDTTGLAAEILSLLTQISYAWSEIDRARLRLAGARLGIMGMLNVLTAGRAVSAIIHRAQVSEIAVRHVKYWHEQPAIQIAREDILSVLLRDILEEDPDYVPTPEDAYYLERAATLISNTAHISAGMNTLLHAVPAGEAEKLAHLNNQPDYIAAIASAFRVLIGFSITAWLCIGSDLPPIHTTLSQAALTLTLASTAFDTVQFGRGALIGIPLAVASATFMNFWVLPHVTAFEMLCFVLLPQVVVSCLLLMKPNMAAIGFNYGVFFPVMLGLANENDYDPVSFLTRNVFYIFAAIMSFVTLALLMPSSPQRQRLHMAVSIARELETQLKFHGEKWGPALLSRKYDRLSTVLAWSRRIPGGGTGRRLVFDRLVRLEDLTSTLSRTRLYLSEARDFPRLRKEARRARHAVIHEPFGTLLEILEDHADAFIRLSRCDDMDERVRAITCAAGLQAIADNMRLNGDTFVHYGLVPHRRKTA</sequence>
<proteinExistence type="predicted"/>
<dbReference type="GO" id="GO:0005886">
    <property type="term" value="C:plasma membrane"/>
    <property type="evidence" value="ECO:0007669"/>
    <property type="project" value="InterPro"/>
</dbReference>
<comment type="caution">
    <text evidence="2">The sequence shown here is derived from an EMBL/GenBank/DDBJ whole genome shotgun (WGS) entry which is preliminary data.</text>
</comment>